<feature type="domain" description="Rhodanese" evidence="1">
    <location>
        <begin position="13"/>
        <end position="100"/>
    </location>
</feature>
<dbReference type="InterPro" id="IPR001763">
    <property type="entry name" value="Rhodanese-like_dom"/>
</dbReference>
<protein>
    <recommendedName>
        <fullName evidence="1">Rhodanese domain-containing protein</fullName>
    </recommendedName>
</protein>
<dbReference type="CDD" id="cd00158">
    <property type="entry name" value="RHOD"/>
    <property type="match status" value="1"/>
</dbReference>
<evidence type="ECO:0000313" key="3">
    <source>
        <dbReference type="Proteomes" id="UP001500432"/>
    </source>
</evidence>
<keyword evidence="3" id="KW-1185">Reference proteome</keyword>
<dbReference type="Gene3D" id="3.40.250.10">
    <property type="entry name" value="Rhodanese-like domain"/>
    <property type="match status" value="1"/>
</dbReference>
<evidence type="ECO:0000259" key="1">
    <source>
        <dbReference type="PROSITE" id="PS50206"/>
    </source>
</evidence>
<dbReference type="SMART" id="SM00450">
    <property type="entry name" value="RHOD"/>
    <property type="match status" value="1"/>
</dbReference>
<dbReference type="PANTHER" id="PTHR43031:SF17">
    <property type="entry name" value="SULFURTRANSFERASE YTWF-RELATED"/>
    <property type="match status" value="1"/>
</dbReference>
<reference evidence="2 3" key="1">
    <citation type="journal article" date="2019" name="Int. J. Syst. Evol. Microbiol.">
        <title>The Global Catalogue of Microorganisms (GCM) 10K type strain sequencing project: providing services to taxonomists for standard genome sequencing and annotation.</title>
        <authorList>
            <consortium name="The Broad Institute Genomics Platform"/>
            <consortium name="The Broad Institute Genome Sequencing Center for Infectious Disease"/>
            <person name="Wu L."/>
            <person name="Ma J."/>
        </authorList>
    </citation>
    <scope>NUCLEOTIDE SEQUENCE [LARGE SCALE GENOMIC DNA]</scope>
    <source>
        <strain evidence="2 3">JCM 16034</strain>
    </source>
</reference>
<dbReference type="PANTHER" id="PTHR43031">
    <property type="entry name" value="FAD-DEPENDENT OXIDOREDUCTASE"/>
    <property type="match status" value="1"/>
</dbReference>
<dbReference type="EMBL" id="BAAAQW010000006">
    <property type="protein sequence ID" value="GAA2201327.1"/>
    <property type="molecule type" value="Genomic_DNA"/>
</dbReference>
<dbReference type="Proteomes" id="UP001500432">
    <property type="component" value="Unassembled WGS sequence"/>
</dbReference>
<sequence>MIETTTAQTAEAAAQGAQIIDVREDFEVADGMIPGARHIPMGQILARLDELDKGRPVSVVCRSGNRSGRVAEALTSLGYEAYSVAGGMMQWQAEGRRVEIPA</sequence>
<gene>
    <name evidence="2" type="ORF">GCM10009849_25390</name>
</gene>
<dbReference type="SUPFAM" id="SSF52821">
    <property type="entry name" value="Rhodanese/Cell cycle control phosphatase"/>
    <property type="match status" value="1"/>
</dbReference>
<dbReference type="RefSeq" id="WP_344300101.1">
    <property type="nucleotide sequence ID" value="NZ_BAAAQW010000006.1"/>
</dbReference>
<organism evidence="2 3">
    <name type="scientific">Sinomonas flava</name>
    <dbReference type="NCBI Taxonomy" id="496857"/>
    <lineage>
        <taxon>Bacteria</taxon>
        <taxon>Bacillati</taxon>
        <taxon>Actinomycetota</taxon>
        <taxon>Actinomycetes</taxon>
        <taxon>Micrococcales</taxon>
        <taxon>Micrococcaceae</taxon>
        <taxon>Sinomonas</taxon>
    </lineage>
</organism>
<accession>A0ABN3BWK5</accession>
<evidence type="ECO:0000313" key="2">
    <source>
        <dbReference type="EMBL" id="GAA2201327.1"/>
    </source>
</evidence>
<proteinExistence type="predicted"/>
<dbReference type="InterPro" id="IPR050229">
    <property type="entry name" value="GlpE_sulfurtransferase"/>
</dbReference>
<dbReference type="Pfam" id="PF00581">
    <property type="entry name" value="Rhodanese"/>
    <property type="match status" value="1"/>
</dbReference>
<comment type="caution">
    <text evidence="2">The sequence shown here is derived from an EMBL/GenBank/DDBJ whole genome shotgun (WGS) entry which is preliminary data.</text>
</comment>
<dbReference type="PROSITE" id="PS50206">
    <property type="entry name" value="RHODANESE_3"/>
    <property type="match status" value="1"/>
</dbReference>
<name>A0ABN3BWK5_9MICC</name>
<dbReference type="InterPro" id="IPR036873">
    <property type="entry name" value="Rhodanese-like_dom_sf"/>
</dbReference>